<keyword evidence="2 8" id="KW-0808">Transferase</keyword>
<evidence type="ECO:0000313" key="11">
    <source>
        <dbReference type="Proteomes" id="UP000189701"/>
    </source>
</evidence>
<dbReference type="RefSeq" id="XP_009764026.1">
    <property type="nucleotide sequence ID" value="XM_009765724.1"/>
</dbReference>
<feature type="compositionally biased region" description="Basic and acidic residues" evidence="9">
    <location>
        <begin position="1418"/>
        <end position="1431"/>
    </location>
</feature>
<dbReference type="GO" id="GO:0010008">
    <property type="term" value="C:endosome membrane"/>
    <property type="evidence" value="ECO:0007669"/>
    <property type="project" value="TreeGrafter"/>
</dbReference>
<dbReference type="Gene3D" id="3.30.810.10">
    <property type="entry name" value="2-Layer Sandwich"/>
    <property type="match status" value="1"/>
</dbReference>
<dbReference type="Pfam" id="PF01504">
    <property type="entry name" value="PIP5K"/>
    <property type="match status" value="2"/>
</dbReference>
<dbReference type="GO" id="GO:0046854">
    <property type="term" value="P:phosphatidylinositol phosphate biosynthetic process"/>
    <property type="evidence" value="ECO:0007669"/>
    <property type="project" value="TreeGrafter"/>
</dbReference>
<evidence type="ECO:0000256" key="3">
    <source>
        <dbReference type="ARBA" id="ARBA00022741"/>
    </source>
</evidence>
<feature type="domain" description="PIPK" evidence="10">
    <location>
        <begin position="1073"/>
        <end position="1389"/>
    </location>
</feature>
<keyword evidence="11" id="KW-1185">Reference proteome</keyword>
<dbReference type="Gene3D" id="3.50.7.10">
    <property type="entry name" value="GroEL"/>
    <property type="match status" value="1"/>
</dbReference>
<reference evidence="11" key="1">
    <citation type="journal article" date="2013" name="Genome Biol.">
        <title>Reference genomes and transcriptomes of Nicotiana sylvestris and Nicotiana tomentosiformis.</title>
        <authorList>
            <person name="Sierro N."/>
            <person name="Battey J.N."/>
            <person name="Ouadi S."/>
            <person name="Bovet L."/>
            <person name="Goepfert S."/>
            <person name="Bakaher N."/>
            <person name="Peitsch M.C."/>
            <person name="Ivanov N.V."/>
        </authorList>
    </citation>
    <scope>NUCLEOTIDE SEQUENCE [LARGE SCALE GENOMIC DNA]</scope>
</reference>
<dbReference type="PROSITE" id="PS51455">
    <property type="entry name" value="PIPK"/>
    <property type="match status" value="1"/>
</dbReference>
<dbReference type="Gene3D" id="3.30.800.10">
    <property type="entry name" value="Phosphatidylinositol Phosphate Kinase II Beta"/>
    <property type="match status" value="1"/>
</dbReference>
<dbReference type="PANTHER" id="PTHR45748">
    <property type="entry name" value="1-PHOSPHATIDYLINOSITOL 3-PHOSPHATE 5-KINASE-RELATED"/>
    <property type="match status" value="1"/>
</dbReference>
<name>A0A1U7VGL0_NICSY</name>
<dbReference type="CDD" id="cd17300">
    <property type="entry name" value="PIPKc_PIKfyve"/>
    <property type="match status" value="1"/>
</dbReference>
<evidence type="ECO:0000256" key="1">
    <source>
        <dbReference type="ARBA" id="ARBA00012009"/>
    </source>
</evidence>
<evidence type="ECO:0000256" key="7">
    <source>
        <dbReference type="ARBA" id="ARBA00077223"/>
    </source>
</evidence>
<accession>A0A1U7VGL0</accession>
<reference evidence="12" key="2">
    <citation type="submission" date="2025-08" db="UniProtKB">
        <authorList>
            <consortium name="RefSeq"/>
        </authorList>
    </citation>
    <scope>IDENTIFICATION</scope>
    <source>
        <tissue evidence="12">Leaf</tissue>
    </source>
</reference>
<evidence type="ECO:0000256" key="2">
    <source>
        <dbReference type="ARBA" id="ARBA00022679"/>
    </source>
</evidence>
<dbReference type="InterPro" id="IPR027409">
    <property type="entry name" value="GroEL-like_apical_dom_sf"/>
</dbReference>
<dbReference type="GO" id="GO:0000285">
    <property type="term" value="F:1-phosphatidylinositol-3-phosphate 5-kinase activity"/>
    <property type="evidence" value="ECO:0007669"/>
    <property type="project" value="UniProtKB-EC"/>
</dbReference>
<evidence type="ECO:0000256" key="8">
    <source>
        <dbReference type="PROSITE-ProRule" id="PRU00781"/>
    </source>
</evidence>
<feature type="region of interest" description="Disordered" evidence="9">
    <location>
        <begin position="1418"/>
        <end position="1442"/>
    </location>
</feature>
<dbReference type="InterPro" id="IPR044769">
    <property type="entry name" value="PIKfyve_PIPKc"/>
</dbReference>
<sequence length="1442" mass="161485">MEKLDSGNSLKFCRNSEQLCQFCSGTQENASLMINPAASLQSINSYGSCCSDFSVDANTDGSRFVRGLVFKKHAAHKHMPTKYDKPRLLLIQGALGLSSSELSSFESMQQEIDSEKSILDMIERYQPNVVLVENAVSRSIQESILKKGLTLVFDMKQHRLEKVARCTGSLSADVLVGRKLMQCDSFHFEKFVEEHSTSGDAGKKPSKTLMFIEGCPTRLGCTILLMGSNSVELKKIKRVVKDDAIVVAYNLILETSFLLDQKAMFSTLPLSQEVNLTLGNETPSVTDGQGIISNVEEHVDEASSSSTVDIPISSGFHEEINHMLDTESDSLPYEPYNPVVLSGLSSISSSVRRIVGDRFPLFSTSRQSMSSYLSFNGATKDDQGRADVQVSNVPDLINHNDAEQKPSSNEVNAPEKELYHTPLVPQEESLESQVSGEKLEDQEHMKDDMASSLDSESILILMSRRNASRGTMCEHSRFSRIKFYRDFDIPLEKFLQDNLLNQKQCKTCGESPEAHIFHYAHHNKLLTIQVRHLPMEKGLRGEREGKLWIWSRCCKCKSQSGSSLSTKRVLISTCSRGFSFGKFLELSFSNSSFFSRLSPCGHSFDKDFLYFFGLGRMVAMFKYSTVTTYSVFLPPKELEFSSSVKGEFLKQDFDDVHMKGIMMLLDVEKALKAVQSRLGTALNLQGSIKDFSEIENMLKEERSQFEIDIQNVVKNGSQDVVVYKFLSLNRIRLDLLLEACVWDRRLHSLLSSYHTDSDPKGINPKQSTVPDIEPFSHKEQQVKCSIEGDTNYEAVANLGRGDITLDDSRDLNIEFTEDSSAEENNGTETIEESCEFRNHNCDLKLNLVSAEANGSLIAEIPIDANLRGFREESTSSISSAFAEVTEFSTAAKISANGLSVEDPAVKSNCSHSGDENNLQSNLPSLTLLQSEKLSLSSVDGRTGRDSMDPQLDNFENDKGWWAPFPEIRREYMKDLQRGYPPKLGSITTHAVETTAYKLVTDEGAKLHIPIGSEKYVLSDYEDEVSSIIACALARLKDLPIVCEDLGDDGRKDGGMDGNAYESSKSLMRLFSLTSPHFSSTSSLDLEGIQSSQVSEQTRSSSLDGLDMLNSAAVHPEISFGSGKFPGKRKYSVMCLYASHFSRLRGRCCPSEVDYIASLSRCRKWNAKGGKSKSLFAKTLDDRFIIKEILRAEFDSFLKFGHSYFEYMEQCYEKGNQTCLAKVLGIYQVIVRPTKSGKETRHDLMVMENLSFGRNITRQYDLKGALHARFNSAGDTAGDVLLDQNFVNDMNISPLYVGTRSKRNLQRAVWNDCGFLNSVNVMDYSLLVGVDTERRELVCGIIDYLRQYTWDKQLENWVKSSLVVPKNQLPTVISPREYKKRFRKFIDTHFLSVPENWCSQGPSNLSVLCGIAVSNEDAKSKGQEEHRHEHQSTAHGNQNDTIT</sequence>
<proteinExistence type="predicted"/>
<dbReference type="SUPFAM" id="SSF52029">
    <property type="entry name" value="GroEL apical domain-like"/>
    <property type="match status" value="1"/>
</dbReference>
<evidence type="ECO:0000259" key="10">
    <source>
        <dbReference type="PROSITE" id="PS51455"/>
    </source>
</evidence>
<dbReference type="FunFam" id="3.50.7.10:FF:000007">
    <property type="entry name" value="1-phosphatidylinositol 3-phosphate 5-kinase isoform X1"/>
    <property type="match status" value="1"/>
</dbReference>
<evidence type="ECO:0000313" key="12">
    <source>
        <dbReference type="RefSeq" id="XP_009764026.1"/>
    </source>
</evidence>
<dbReference type="SMART" id="SM00330">
    <property type="entry name" value="PIPKc"/>
    <property type="match status" value="1"/>
</dbReference>
<dbReference type="InterPro" id="IPR002423">
    <property type="entry name" value="Cpn60/GroEL/TCP-1"/>
</dbReference>
<dbReference type="EC" id="2.7.1.150" evidence="1"/>
<evidence type="ECO:0000256" key="9">
    <source>
        <dbReference type="SAM" id="MobiDB-lite"/>
    </source>
</evidence>
<dbReference type="SUPFAM" id="SSF56104">
    <property type="entry name" value="SAICAR synthase-like"/>
    <property type="match status" value="1"/>
</dbReference>
<comment type="subunit">
    <text evidence="6">Component of the PI(3,5)P2 regulatory complex at least composed of ATG18, SAC/FIG4, FAB1 and VAC14.</text>
</comment>
<keyword evidence="5 8" id="KW-0067">ATP-binding</keyword>
<protein>
    <recommendedName>
        <fullName evidence="1">1-phosphatidylinositol-3-phosphate 5-kinase</fullName>
        <ecNumber evidence="1">2.7.1.150</ecNumber>
    </recommendedName>
    <alternativeName>
        <fullName evidence="7">Phosphatidylinositol 3-phosphate 5-kinase type III</fullName>
    </alternativeName>
</protein>
<dbReference type="Proteomes" id="UP000189701">
    <property type="component" value="Unplaced"/>
</dbReference>
<evidence type="ECO:0000256" key="4">
    <source>
        <dbReference type="ARBA" id="ARBA00022777"/>
    </source>
</evidence>
<dbReference type="InterPro" id="IPR027484">
    <property type="entry name" value="PInositol-4-P-5-kinase_N"/>
</dbReference>
<feature type="compositionally biased region" description="Basic and acidic residues" evidence="9">
    <location>
        <begin position="437"/>
        <end position="448"/>
    </location>
</feature>
<dbReference type="GO" id="GO:0005524">
    <property type="term" value="F:ATP binding"/>
    <property type="evidence" value="ECO:0007669"/>
    <property type="project" value="UniProtKB-UniRule"/>
</dbReference>
<dbReference type="InterPro" id="IPR027483">
    <property type="entry name" value="PInositol-4-P-4/5-kinase_C_sf"/>
</dbReference>
<evidence type="ECO:0000256" key="6">
    <source>
        <dbReference type="ARBA" id="ARBA00023464"/>
    </source>
</evidence>
<feature type="compositionally biased region" description="Polar residues" evidence="9">
    <location>
        <begin position="1432"/>
        <end position="1442"/>
    </location>
</feature>
<dbReference type="PANTHER" id="PTHR45748:SF25">
    <property type="entry name" value="1-PHOSPHATIDYLINOSITOL-3-PHOSPHATE 5-KINASE"/>
    <property type="match status" value="1"/>
</dbReference>
<dbReference type="InterPro" id="IPR002498">
    <property type="entry name" value="PInositol-4-P-4/5-kinase_core"/>
</dbReference>
<organism evidence="11 12">
    <name type="scientific">Nicotiana sylvestris</name>
    <name type="common">Wood tobacco</name>
    <name type="synonym">South American tobacco</name>
    <dbReference type="NCBI Taxonomy" id="4096"/>
    <lineage>
        <taxon>Eukaryota</taxon>
        <taxon>Viridiplantae</taxon>
        <taxon>Streptophyta</taxon>
        <taxon>Embryophyta</taxon>
        <taxon>Tracheophyta</taxon>
        <taxon>Spermatophyta</taxon>
        <taxon>Magnoliopsida</taxon>
        <taxon>eudicotyledons</taxon>
        <taxon>Gunneridae</taxon>
        <taxon>Pentapetalae</taxon>
        <taxon>asterids</taxon>
        <taxon>lamiids</taxon>
        <taxon>Solanales</taxon>
        <taxon>Solanaceae</taxon>
        <taxon>Nicotianoideae</taxon>
        <taxon>Nicotianeae</taxon>
        <taxon>Nicotiana</taxon>
    </lineage>
</organism>
<gene>
    <name evidence="12" type="primary">LOC104215821</name>
</gene>
<evidence type="ECO:0000256" key="5">
    <source>
        <dbReference type="ARBA" id="ARBA00022840"/>
    </source>
</evidence>
<keyword evidence="4 8" id="KW-0418">Kinase</keyword>
<keyword evidence="3 8" id="KW-0547">Nucleotide-binding</keyword>
<feature type="region of interest" description="Disordered" evidence="9">
    <location>
        <begin position="419"/>
        <end position="448"/>
    </location>
</feature>
<dbReference type="FunFam" id="3.30.810.10:FF:000001">
    <property type="entry name" value="1-phosphatidylinositol 3-phosphate 5-kinase FAB1"/>
    <property type="match status" value="1"/>
</dbReference>
<dbReference type="Pfam" id="PF00118">
    <property type="entry name" value="Cpn60_TCP1"/>
    <property type="match status" value="1"/>
</dbReference>